<evidence type="ECO:0000256" key="2">
    <source>
        <dbReference type="ARBA" id="ARBA00022801"/>
    </source>
</evidence>
<dbReference type="PANTHER" id="PTHR42732">
    <property type="entry name" value="BETA-GALACTOSIDASE"/>
    <property type="match status" value="1"/>
</dbReference>
<evidence type="ECO:0000259" key="4">
    <source>
        <dbReference type="Pfam" id="PF00703"/>
    </source>
</evidence>
<dbReference type="InterPro" id="IPR036156">
    <property type="entry name" value="Beta-gal/glucu_dom_sf"/>
</dbReference>
<dbReference type="InterPro" id="IPR013783">
    <property type="entry name" value="Ig-like_fold"/>
</dbReference>
<dbReference type="Pfam" id="PF02837">
    <property type="entry name" value="Glyco_hydro_2_N"/>
    <property type="match status" value="1"/>
</dbReference>
<dbReference type="InterPro" id="IPR006102">
    <property type="entry name" value="Ig-like_GH2"/>
</dbReference>
<feature type="domain" description="Glycoside hydrolase family 2 immunoglobulin-like beta-sandwich" evidence="4">
    <location>
        <begin position="195"/>
        <end position="258"/>
    </location>
</feature>
<keyword evidence="3" id="KW-0326">Glycosidase</keyword>
<dbReference type="SUPFAM" id="SSF49785">
    <property type="entry name" value="Galactose-binding domain-like"/>
    <property type="match status" value="1"/>
</dbReference>
<dbReference type="GO" id="GO:0004553">
    <property type="term" value="F:hydrolase activity, hydrolyzing O-glycosyl compounds"/>
    <property type="evidence" value="ECO:0007669"/>
    <property type="project" value="InterPro"/>
</dbReference>
<reference evidence="7" key="1">
    <citation type="submission" date="2020-10" db="EMBL/GenBank/DDBJ databases">
        <authorList>
            <person name="Gilroy R."/>
        </authorList>
    </citation>
    <scope>NUCLEOTIDE SEQUENCE</scope>
    <source>
        <strain evidence="7">CHK176-6737</strain>
    </source>
</reference>
<evidence type="ECO:0000313" key="7">
    <source>
        <dbReference type="EMBL" id="HIU68580.1"/>
    </source>
</evidence>
<evidence type="ECO:0000313" key="8">
    <source>
        <dbReference type="Proteomes" id="UP000824125"/>
    </source>
</evidence>
<evidence type="ECO:0000256" key="3">
    <source>
        <dbReference type="ARBA" id="ARBA00023295"/>
    </source>
</evidence>
<dbReference type="InterPro" id="IPR006104">
    <property type="entry name" value="Glyco_hydro_2_N"/>
</dbReference>
<comment type="similarity">
    <text evidence="1">Belongs to the glycosyl hydrolase 2 family.</text>
</comment>
<dbReference type="SUPFAM" id="SSF51445">
    <property type="entry name" value="(Trans)glycosidases"/>
    <property type="match status" value="1"/>
</dbReference>
<feature type="domain" description="Glycosyl hydrolases family 2 sugar binding" evidence="6">
    <location>
        <begin position="55"/>
        <end position="150"/>
    </location>
</feature>
<feature type="domain" description="Glycoside hydrolase family 2 catalytic" evidence="5">
    <location>
        <begin position="265"/>
        <end position="556"/>
    </location>
</feature>
<evidence type="ECO:0000256" key="1">
    <source>
        <dbReference type="ARBA" id="ARBA00007401"/>
    </source>
</evidence>
<keyword evidence="2" id="KW-0378">Hydrolase</keyword>
<dbReference type="AlphaFoldDB" id="A0A9D1MTB8"/>
<dbReference type="InterPro" id="IPR051913">
    <property type="entry name" value="GH2_Domain-Containing"/>
</dbReference>
<organism evidence="7 8">
    <name type="scientific">Candidatus Scybalenecus merdavium</name>
    <dbReference type="NCBI Taxonomy" id="2840939"/>
    <lineage>
        <taxon>Bacteria</taxon>
        <taxon>Bacillati</taxon>
        <taxon>Bacillota</taxon>
        <taxon>Clostridia</taxon>
        <taxon>Eubacteriales</taxon>
        <taxon>Oscillospiraceae</taxon>
        <taxon>Oscillospiraceae incertae sedis</taxon>
        <taxon>Candidatus Scybalenecus</taxon>
    </lineage>
</organism>
<dbReference type="Gene3D" id="2.60.40.10">
    <property type="entry name" value="Immunoglobulins"/>
    <property type="match status" value="2"/>
</dbReference>
<comment type="caution">
    <text evidence="7">The sequence shown here is derived from an EMBL/GenBank/DDBJ whole genome shotgun (WGS) entry which is preliminary data.</text>
</comment>
<name>A0A9D1MTB8_9FIRM</name>
<dbReference type="PANTHER" id="PTHR42732:SF1">
    <property type="entry name" value="BETA-MANNOSIDASE"/>
    <property type="match status" value="1"/>
</dbReference>
<dbReference type="GO" id="GO:0005975">
    <property type="term" value="P:carbohydrate metabolic process"/>
    <property type="evidence" value="ECO:0007669"/>
    <property type="project" value="InterPro"/>
</dbReference>
<evidence type="ECO:0000259" key="6">
    <source>
        <dbReference type="Pfam" id="PF02837"/>
    </source>
</evidence>
<dbReference type="SUPFAM" id="SSF49303">
    <property type="entry name" value="beta-Galactosidase/glucuronidase domain"/>
    <property type="match status" value="1"/>
</dbReference>
<dbReference type="Proteomes" id="UP000824125">
    <property type="component" value="Unassembled WGS sequence"/>
</dbReference>
<evidence type="ECO:0000259" key="5">
    <source>
        <dbReference type="Pfam" id="PF02836"/>
    </source>
</evidence>
<dbReference type="Pfam" id="PF02836">
    <property type="entry name" value="Glyco_hydro_2_C"/>
    <property type="match status" value="1"/>
</dbReference>
<proteinExistence type="inferred from homology"/>
<reference evidence="7" key="2">
    <citation type="journal article" date="2021" name="PeerJ">
        <title>Extensive microbial diversity within the chicken gut microbiome revealed by metagenomics and culture.</title>
        <authorList>
            <person name="Gilroy R."/>
            <person name="Ravi A."/>
            <person name="Getino M."/>
            <person name="Pursley I."/>
            <person name="Horton D.L."/>
            <person name="Alikhan N.F."/>
            <person name="Baker D."/>
            <person name="Gharbi K."/>
            <person name="Hall N."/>
            <person name="Watson M."/>
            <person name="Adriaenssens E.M."/>
            <person name="Foster-Nyarko E."/>
            <person name="Jarju S."/>
            <person name="Secka A."/>
            <person name="Antonio M."/>
            <person name="Oren A."/>
            <person name="Chaudhuri R.R."/>
            <person name="La Ragione R."/>
            <person name="Hildebrand F."/>
            <person name="Pallen M.J."/>
        </authorList>
    </citation>
    <scope>NUCLEOTIDE SEQUENCE</scope>
    <source>
        <strain evidence="7">CHK176-6737</strain>
    </source>
</reference>
<dbReference type="PRINTS" id="PR00132">
    <property type="entry name" value="GLHYDRLASE2"/>
</dbReference>
<protein>
    <submittedName>
        <fullName evidence="7">Beta-galactosidase</fullName>
    </submittedName>
</protein>
<dbReference type="Gene3D" id="3.20.20.80">
    <property type="entry name" value="Glycosidases"/>
    <property type="match status" value="1"/>
</dbReference>
<dbReference type="InterPro" id="IPR008979">
    <property type="entry name" value="Galactose-bd-like_sf"/>
</dbReference>
<dbReference type="Gene3D" id="2.60.120.260">
    <property type="entry name" value="Galactose-binding domain-like"/>
    <property type="match status" value="1"/>
</dbReference>
<sequence length="747" mass="85140">MRNTTKINEGWAFHKGPLKGGKVPKKAKADWESVNLPHTWNNMDGQDGGSDYYRAPCWYCKELEIDLQPTEVAYLEFQGVHSICEVYANGLLIKRHEGGFSTFRANLTPYLKRGKVKLAVKADNSDNKNVYPQTADFTFFGGIYRDVYLIVTERRHFDLDYFGTKGITATPTVNNDGSADIALCAYTANTTDGDRVRFGIDGKSYDAAIEGNQATAKLHFDTPHLWNGRIDPYLYTVTAELLHGDKICDNISDRFGVRSFKVDPDKGFFLNGKPYPLHGVSRHQDRENMGWAITEKEHKEDMELICEVGANTIRLAHYQHAPAFYDLCDEKGMIVWAEIPFISVFSNTSAAEKNTLSQMKELVLQNYNRPSIICWGIANEITIGGEGHELYENLEKLNDLCHELDKTRLTTMANLTMVEPDSDMNKITDILSYNHYFGWYMGSVEDNGPWLDDFHKKNPDICLGLSEYGCEGILKYHTDTPKMQDYSEEYQAYYHEKMLETFASRPYLWSTHVWNMFDFASDMRDEGGVKGRNNKGLVTFDRKTKKDSFFIYKAYWSSEPFVHICSKRYADRTDDTITVKVYSNQPHVALTVNKEKVAELDGDKIFIFENVHLKEGENVVKVAAGDCTDTARFILSDTPNEDYVLKKTKNDGKNWFSDLEGGKEMVFKEGYFSIHDKLGDIMKNPEGDKFISDMIDKISSEAGINVSKGMLSMAKNFTIEKIFEMAGDRIPDNAKVWVSEQLANIKK</sequence>
<gene>
    <name evidence="7" type="ORF">IAD23_01310</name>
</gene>
<dbReference type="Pfam" id="PF00703">
    <property type="entry name" value="Glyco_hydro_2"/>
    <property type="match status" value="1"/>
</dbReference>
<accession>A0A9D1MTB8</accession>
<dbReference type="InterPro" id="IPR006101">
    <property type="entry name" value="Glyco_hydro_2"/>
</dbReference>
<dbReference type="InterPro" id="IPR006103">
    <property type="entry name" value="Glyco_hydro_2_cat"/>
</dbReference>
<dbReference type="InterPro" id="IPR017853">
    <property type="entry name" value="GH"/>
</dbReference>
<dbReference type="EMBL" id="DVNM01000005">
    <property type="protein sequence ID" value="HIU68580.1"/>
    <property type="molecule type" value="Genomic_DNA"/>
</dbReference>